<gene>
    <name evidence="8" type="ORF">bsdE14_05320</name>
</gene>
<evidence type="ECO:0000256" key="3">
    <source>
        <dbReference type="ARBA" id="ARBA00022670"/>
    </source>
</evidence>
<dbReference type="PIRSF" id="PIRSF028757">
    <property type="entry name" value="LD-carboxypeptidase"/>
    <property type="match status" value="1"/>
</dbReference>
<dbReference type="InterPro" id="IPR040921">
    <property type="entry name" value="Peptidase_S66C"/>
</dbReference>
<comment type="similarity">
    <text evidence="1">Belongs to the peptidase S66 family.</text>
</comment>
<dbReference type="InterPro" id="IPR027461">
    <property type="entry name" value="Carboxypeptidase_A_C_sf"/>
</dbReference>
<dbReference type="EMBL" id="BRXR01000001">
    <property type="protein sequence ID" value="GLC29122.1"/>
    <property type="molecule type" value="Genomic_DNA"/>
</dbReference>
<dbReference type="PANTHER" id="PTHR30237">
    <property type="entry name" value="MURAMOYLTETRAPEPTIDE CARBOXYPEPTIDASE"/>
    <property type="match status" value="1"/>
</dbReference>
<dbReference type="InterPro" id="IPR003507">
    <property type="entry name" value="S66_fam"/>
</dbReference>
<keyword evidence="9" id="KW-1185">Reference proteome</keyword>
<dbReference type="Pfam" id="PF02016">
    <property type="entry name" value="Peptidase_S66"/>
    <property type="match status" value="1"/>
</dbReference>
<feature type="domain" description="LD-carboxypeptidase N-terminal" evidence="6">
    <location>
        <begin position="12"/>
        <end position="128"/>
    </location>
</feature>
<evidence type="ECO:0000259" key="6">
    <source>
        <dbReference type="Pfam" id="PF02016"/>
    </source>
</evidence>
<proteinExistence type="inferred from homology"/>
<evidence type="ECO:0000256" key="2">
    <source>
        <dbReference type="ARBA" id="ARBA00022645"/>
    </source>
</evidence>
<name>A0ABQ5N1P6_9CLOT</name>
<dbReference type="InterPro" id="IPR027478">
    <property type="entry name" value="LdcA_N"/>
</dbReference>
<dbReference type="Gene3D" id="3.50.30.60">
    <property type="entry name" value="LD-carboxypeptidase A C-terminal domain-like"/>
    <property type="match status" value="1"/>
</dbReference>
<keyword evidence="3" id="KW-0645">Protease</keyword>
<keyword evidence="4" id="KW-0378">Hydrolase</keyword>
<comment type="caution">
    <text evidence="8">The sequence shown here is derived from an EMBL/GenBank/DDBJ whole genome shotgun (WGS) entry which is preliminary data.</text>
</comment>
<evidence type="ECO:0000256" key="5">
    <source>
        <dbReference type="ARBA" id="ARBA00022825"/>
    </source>
</evidence>
<evidence type="ECO:0000259" key="7">
    <source>
        <dbReference type="Pfam" id="PF17676"/>
    </source>
</evidence>
<dbReference type="CDD" id="cd07025">
    <property type="entry name" value="Peptidase_S66"/>
    <property type="match status" value="1"/>
</dbReference>
<dbReference type="RefSeq" id="WP_264848407.1">
    <property type="nucleotide sequence ID" value="NZ_BRXR01000001.1"/>
</dbReference>
<dbReference type="InterPro" id="IPR029062">
    <property type="entry name" value="Class_I_gatase-like"/>
</dbReference>
<dbReference type="PANTHER" id="PTHR30237:SF2">
    <property type="entry name" value="MUREIN TETRAPEPTIDE CARBOXYPEPTIDASE"/>
    <property type="match status" value="1"/>
</dbReference>
<accession>A0ABQ5N1P6</accession>
<sequence>MIGKRLKNGDTIGLISPASIESIENINNGKKIIADLGFNIAEGKHVYDKWGYFAGRDKDRAEDIMRMFIDDSIDMILCVRGGYGSMRILPFIDFDLIKKHPKIIIGYSDITVLLNTINQRCGLITFHGPTLSSDLQEKNTLMSLLNTLKDGFKPYSIMNPSSIILECYGKENVQGELVGGNLCLITSNLGTPYEIDTKNKILFLEEVGEEPYRIDRMLTQLLLAGKLQQCKGIILGQFTDCDINGEKENEFTLWQVIENRILSLNKPVMLNLMSGHSYPKLTLPIGARVELNYRKGSVDVLEPVVK</sequence>
<dbReference type="InterPro" id="IPR040449">
    <property type="entry name" value="Peptidase_S66_N"/>
</dbReference>
<evidence type="ECO:0000313" key="9">
    <source>
        <dbReference type="Proteomes" id="UP001208567"/>
    </source>
</evidence>
<dbReference type="SUPFAM" id="SSF141986">
    <property type="entry name" value="LD-carboxypeptidase A C-terminal domain-like"/>
    <property type="match status" value="1"/>
</dbReference>
<dbReference type="Gene3D" id="3.40.50.10740">
    <property type="entry name" value="Class I glutamine amidotransferase-like"/>
    <property type="match status" value="1"/>
</dbReference>
<organism evidence="8 9">
    <name type="scientific">Clostridium omnivorum</name>
    <dbReference type="NCBI Taxonomy" id="1604902"/>
    <lineage>
        <taxon>Bacteria</taxon>
        <taxon>Bacillati</taxon>
        <taxon>Bacillota</taxon>
        <taxon>Clostridia</taxon>
        <taxon>Eubacteriales</taxon>
        <taxon>Clostridiaceae</taxon>
        <taxon>Clostridium</taxon>
    </lineage>
</organism>
<keyword evidence="5" id="KW-0720">Serine protease</keyword>
<dbReference type="Pfam" id="PF17676">
    <property type="entry name" value="Peptidase_S66C"/>
    <property type="match status" value="1"/>
</dbReference>
<keyword evidence="2" id="KW-0121">Carboxypeptidase</keyword>
<evidence type="ECO:0000313" key="8">
    <source>
        <dbReference type="EMBL" id="GLC29122.1"/>
    </source>
</evidence>
<dbReference type="SUPFAM" id="SSF52317">
    <property type="entry name" value="Class I glutamine amidotransferase-like"/>
    <property type="match status" value="1"/>
</dbReference>
<evidence type="ECO:0000256" key="1">
    <source>
        <dbReference type="ARBA" id="ARBA00010233"/>
    </source>
</evidence>
<feature type="domain" description="LD-carboxypeptidase C-terminal" evidence="7">
    <location>
        <begin position="174"/>
        <end position="291"/>
    </location>
</feature>
<dbReference type="Proteomes" id="UP001208567">
    <property type="component" value="Unassembled WGS sequence"/>
</dbReference>
<reference evidence="8 9" key="1">
    <citation type="journal article" date="2024" name="Int. J. Syst. Evol. Microbiol.">
        <title>Clostridium omnivorum sp. nov., isolated from anoxic soil under the treatment of reductive soil disinfestation.</title>
        <authorList>
            <person name="Ueki A."/>
            <person name="Tonouchi A."/>
            <person name="Kaku N."/>
            <person name="Honma S."/>
            <person name="Ueki K."/>
        </authorList>
    </citation>
    <scope>NUCLEOTIDE SEQUENCE [LARGE SCALE GENOMIC DNA]</scope>
    <source>
        <strain evidence="8 9">E14</strain>
    </source>
</reference>
<protein>
    <submittedName>
        <fullName evidence="8">Peptidase S66</fullName>
    </submittedName>
</protein>
<evidence type="ECO:0000256" key="4">
    <source>
        <dbReference type="ARBA" id="ARBA00022801"/>
    </source>
</evidence>